<keyword evidence="4" id="KW-0521">NADP</keyword>
<dbReference type="CDD" id="cd02932">
    <property type="entry name" value="OYE_YqiM_FMN"/>
    <property type="match status" value="1"/>
</dbReference>
<evidence type="ECO:0000256" key="5">
    <source>
        <dbReference type="ARBA" id="ARBA00023002"/>
    </source>
</evidence>
<dbReference type="AlphaFoldDB" id="A0A2K8N4Q6"/>
<dbReference type="GO" id="GO:0050661">
    <property type="term" value="F:NADP binding"/>
    <property type="evidence" value="ECO:0007669"/>
    <property type="project" value="InterPro"/>
</dbReference>
<feature type="domain" description="NADH:flavin oxidoreductase/NADH oxidase N-terminal" evidence="6">
    <location>
        <begin position="4"/>
        <end position="322"/>
    </location>
</feature>
<evidence type="ECO:0000313" key="8">
    <source>
        <dbReference type="EMBL" id="CAB3391941.1"/>
    </source>
</evidence>
<dbReference type="KEGG" id="kyr:CVV65_04870"/>
<organism evidence="7 9">
    <name type="scientific">Kyrpidia spormannii</name>
    <dbReference type="NCBI Taxonomy" id="2055160"/>
    <lineage>
        <taxon>Bacteria</taxon>
        <taxon>Bacillati</taxon>
        <taxon>Bacillota</taxon>
        <taxon>Bacilli</taxon>
        <taxon>Bacillales</taxon>
        <taxon>Alicyclobacillaceae</taxon>
        <taxon>Kyrpidia</taxon>
    </lineage>
</organism>
<dbReference type="InterPro" id="IPR044152">
    <property type="entry name" value="YqjM-like"/>
</dbReference>
<dbReference type="GO" id="GO:0010181">
    <property type="term" value="F:FMN binding"/>
    <property type="evidence" value="ECO:0007669"/>
    <property type="project" value="InterPro"/>
</dbReference>
<dbReference type="SUPFAM" id="SSF51395">
    <property type="entry name" value="FMN-linked oxidoreductases"/>
    <property type="match status" value="1"/>
</dbReference>
<dbReference type="EC" id="1.6.99.1" evidence="8"/>
<dbReference type="RefSeq" id="WP_100667188.1">
    <property type="nucleotide sequence ID" value="NZ_CP024955.1"/>
</dbReference>
<dbReference type="EMBL" id="LR792683">
    <property type="protein sequence ID" value="CAB3391941.1"/>
    <property type="molecule type" value="Genomic_DNA"/>
</dbReference>
<keyword evidence="2" id="KW-0285">Flavoprotein</keyword>
<dbReference type="PANTHER" id="PTHR43303:SF4">
    <property type="entry name" value="NADPH DEHYDROGENASE C23G7.10C-RELATED"/>
    <property type="match status" value="1"/>
</dbReference>
<evidence type="ECO:0000313" key="10">
    <source>
        <dbReference type="Proteomes" id="UP000502196"/>
    </source>
</evidence>
<dbReference type="EMBL" id="CP024955">
    <property type="protein sequence ID" value="ATY84364.1"/>
    <property type="molecule type" value="Genomic_DNA"/>
</dbReference>
<proteinExistence type="predicted"/>
<reference evidence="8 10" key="3">
    <citation type="submission" date="2020-04" db="EMBL/GenBank/DDBJ databases">
        <authorList>
            <person name="Hogendoorn C."/>
        </authorList>
    </citation>
    <scope>NUCLEOTIDE SEQUENCE [LARGE SCALE GENOMIC DNA]</scope>
    <source>
        <strain evidence="8">COOX1</strain>
    </source>
</reference>
<protein>
    <submittedName>
        <fullName evidence="7">NADPH dehydrogenase</fullName>
        <ecNumber evidence="8">1.6.99.1</ecNumber>
    </submittedName>
</protein>
<keyword evidence="3" id="KW-0288">FMN</keyword>
<name>A0A2K8N4Q6_9BACL</name>
<evidence type="ECO:0000256" key="3">
    <source>
        <dbReference type="ARBA" id="ARBA00022643"/>
    </source>
</evidence>
<dbReference type="Proteomes" id="UP000502196">
    <property type="component" value="Chromosome"/>
</dbReference>
<dbReference type="Gene3D" id="3.20.20.70">
    <property type="entry name" value="Aldolase class I"/>
    <property type="match status" value="1"/>
</dbReference>
<reference evidence="9" key="1">
    <citation type="submission" date="2017-11" db="EMBL/GenBank/DDBJ databases">
        <title>Complete Genome Sequence of Kyrpidia sp. Strain EA-1, a thermophilic, hydrogen-oxidizing Bacterium, isolated from the Azores.</title>
        <authorList>
            <person name="Reiner J.E."/>
            <person name="Lapp C.J."/>
            <person name="Bunk B."/>
            <person name="Gescher J."/>
        </authorList>
    </citation>
    <scope>NUCLEOTIDE SEQUENCE [LARGE SCALE GENOMIC DNA]</scope>
    <source>
        <strain evidence="9">EA-1</strain>
    </source>
</reference>
<dbReference type="OrthoDB" id="9772736at2"/>
<gene>
    <name evidence="8" type="primary">namA</name>
    <name evidence="8" type="ORF">COOX1_1162</name>
    <name evidence="7" type="ORF">CVV65_04870</name>
</gene>
<evidence type="ECO:0000259" key="6">
    <source>
        <dbReference type="Pfam" id="PF00724"/>
    </source>
</evidence>
<evidence type="ECO:0000256" key="1">
    <source>
        <dbReference type="ARBA" id="ARBA00001917"/>
    </source>
</evidence>
<dbReference type="GO" id="GO:0003959">
    <property type="term" value="F:NADPH dehydrogenase activity"/>
    <property type="evidence" value="ECO:0007669"/>
    <property type="project" value="UniProtKB-EC"/>
</dbReference>
<keyword evidence="5 8" id="KW-0560">Oxidoreductase</keyword>
<evidence type="ECO:0000313" key="9">
    <source>
        <dbReference type="Proteomes" id="UP000231932"/>
    </source>
</evidence>
<evidence type="ECO:0000256" key="2">
    <source>
        <dbReference type="ARBA" id="ARBA00022630"/>
    </source>
</evidence>
<evidence type="ECO:0000313" key="7">
    <source>
        <dbReference type="EMBL" id="ATY84364.1"/>
    </source>
</evidence>
<dbReference type="Pfam" id="PF00724">
    <property type="entry name" value="Oxidored_FMN"/>
    <property type="match status" value="1"/>
</dbReference>
<dbReference type="InterPro" id="IPR013785">
    <property type="entry name" value="Aldolase_TIM"/>
</dbReference>
<dbReference type="InterPro" id="IPR001155">
    <property type="entry name" value="OxRdtase_FMN_N"/>
</dbReference>
<sequence length="342" mass="37938">MPTLFEPFTIKNLTLRNRVVMPPMCQYSVTAKDGKPNDWHFVHYTSRAVGGAGLIIIEMTDVEPDGRITDYDLGLWSDDQVPAFRRVIDACHAYGSKVAIQIGHAGRKAEDAPTPVAPSPIRFSDRYKVPRELTTEEVRKMVAKFEAAFRRALEAGVDAIEIHGAHGYLIHQFHSPLTNRRTDEYGQDRLLFGVEVIEAARRVLPESMPIFMRISAVEYVDGGYGLEQSVEFCRRYREAGVDLFHVSSGGEGPIGSGGTPGAEPGYQVEYAHTIRRALGVPVIAVGKLQDPRLANRVIEEEKADLVAVGRGMLRNPYWANEASLTLGGSPLTPKAYERAYRL</sequence>
<reference evidence="7" key="2">
    <citation type="journal article" date="2018" name="Genome Announc.">
        <title>Complete Genome Sequence of Kyrpidia sp. Strain EA-1, a Thermophilic Knallgas Bacterium, Isolated from the Azores.</title>
        <authorList>
            <person name="Reiner J.E."/>
            <person name="Lapp C.J."/>
            <person name="Bunk B."/>
            <person name="Sproer C."/>
            <person name="Overmann J."/>
            <person name="Gescher J."/>
        </authorList>
    </citation>
    <scope>NUCLEOTIDE SEQUENCE</scope>
    <source>
        <strain evidence="7">EA-1</strain>
    </source>
</reference>
<accession>A0A2K8N4Q6</accession>
<evidence type="ECO:0000256" key="4">
    <source>
        <dbReference type="ARBA" id="ARBA00022857"/>
    </source>
</evidence>
<keyword evidence="9" id="KW-1185">Reference proteome</keyword>
<comment type="cofactor">
    <cofactor evidence="1">
        <name>FMN</name>
        <dbReference type="ChEBI" id="CHEBI:58210"/>
    </cofactor>
</comment>
<dbReference type="Proteomes" id="UP000231932">
    <property type="component" value="Chromosome"/>
</dbReference>
<dbReference type="PANTHER" id="PTHR43303">
    <property type="entry name" value="NADPH DEHYDROGENASE C23G7.10C-RELATED"/>
    <property type="match status" value="1"/>
</dbReference>